<comment type="caution">
    <text evidence="2">The sequence shown here is derived from an EMBL/GenBank/DDBJ whole genome shotgun (WGS) entry which is preliminary data.</text>
</comment>
<feature type="region of interest" description="Disordered" evidence="1">
    <location>
        <begin position="1"/>
        <end position="66"/>
    </location>
</feature>
<evidence type="ECO:0000313" key="3">
    <source>
        <dbReference type="Proteomes" id="UP000287651"/>
    </source>
</evidence>
<dbReference type="Proteomes" id="UP000287651">
    <property type="component" value="Unassembled WGS sequence"/>
</dbReference>
<dbReference type="EMBL" id="AMZH03016032">
    <property type="protein sequence ID" value="RRT45136.1"/>
    <property type="molecule type" value="Genomic_DNA"/>
</dbReference>
<reference evidence="2 3" key="1">
    <citation type="journal article" date="2014" name="Agronomy (Basel)">
        <title>A Draft Genome Sequence for Ensete ventricosum, the Drought-Tolerant Tree Against Hunger.</title>
        <authorList>
            <person name="Harrison J."/>
            <person name="Moore K.A."/>
            <person name="Paszkiewicz K."/>
            <person name="Jones T."/>
            <person name="Grant M."/>
            <person name="Ambacheew D."/>
            <person name="Muzemil S."/>
            <person name="Studholme D.J."/>
        </authorList>
    </citation>
    <scope>NUCLEOTIDE SEQUENCE [LARGE SCALE GENOMIC DNA]</scope>
</reference>
<protein>
    <submittedName>
        <fullName evidence="2">Uncharacterized protein</fullName>
    </submittedName>
</protein>
<dbReference type="AlphaFoldDB" id="A0A426Y073"/>
<name>A0A426Y073_ENSVE</name>
<gene>
    <name evidence="2" type="ORF">B296_00055341</name>
</gene>
<evidence type="ECO:0000256" key="1">
    <source>
        <dbReference type="SAM" id="MobiDB-lite"/>
    </source>
</evidence>
<organism evidence="2 3">
    <name type="scientific">Ensete ventricosum</name>
    <name type="common">Abyssinian banana</name>
    <name type="synonym">Musa ensete</name>
    <dbReference type="NCBI Taxonomy" id="4639"/>
    <lineage>
        <taxon>Eukaryota</taxon>
        <taxon>Viridiplantae</taxon>
        <taxon>Streptophyta</taxon>
        <taxon>Embryophyta</taxon>
        <taxon>Tracheophyta</taxon>
        <taxon>Spermatophyta</taxon>
        <taxon>Magnoliopsida</taxon>
        <taxon>Liliopsida</taxon>
        <taxon>Zingiberales</taxon>
        <taxon>Musaceae</taxon>
        <taxon>Ensete</taxon>
    </lineage>
</organism>
<proteinExistence type="predicted"/>
<accession>A0A426Y073</accession>
<feature type="compositionally biased region" description="Basic and acidic residues" evidence="1">
    <location>
        <begin position="28"/>
        <end position="52"/>
    </location>
</feature>
<sequence length="126" mass="13958">MKPLLLGETRASHRVEPDSLLDSFQGSPEKESKQGRLLDIRSSIKGERRDISQDPQPAHGSAPRNPIFVNNKAKQIVVKAKDGRWQRFVPAILDPRLHPHSSTQRCGRTTRQQSLLTALSADSSGA</sequence>
<evidence type="ECO:0000313" key="2">
    <source>
        <dbReference type="EMBL" id="RRT45136.1"/>
    </source>
</evidence>